<comment type="caution">
    <text evidence="1">The sequence shown here is derived from an EMBL/GenBank/DDBJ whole genome shotgun (WGS) entry which is preliminary data.</text>
</comment>
<proteinExistence type="predicted"/>
<dbReference type="AlphaFoldDB" id="A0AA38FK80"/>
<protein>
    <submittedName>
        <fullName evidence="1">Uncharacterized protein</fullName>
    </submittedName>
</protein>
<name>A0AA38FK80_TAXCH</name>
<evidence type="ECO:0000313" key="1">
    <source>
        <dbReference type="EMBL" id="KAH9305356.1"/>
    </source>
</evidence>
<keyword evidence="2" id="KW-1185">Reference proteome</keyword>
<reference evidence="1 2" key="1">
    <citation type="journal article" date="2021" name="Nat. Plants">
        <title>The Taxus genome provides insights into paclitaxel biosynthesis.</title>
        <authorList>
            <person name="Xiong X."/>
            <person name="Gou J."/>
            <person name="Liao Q."/>
            <person name="Li Y."/>
            <person name="Zhou Q."/>
            <person name="Bi G."/>
            <person name="Li C."/>
            <person name="Du R."/>
            <person name="Wang X."/>
            <person name="Sun T."/>
            <person name="Guo L."/>
            <person name="Liang H."/>
            <person name="Lu P."/>
            <person name="Wu Y."/>
            <person name="Zhang Z."/>
            <person name="Ro D.K."/>
            <person name="Shang Y."/>
            <person name="Huang S."/>
            <person name="Yan J."/>
        </authorList>
    </citation>
    <scope>NUCLEOTIDE SEQUENCE [LARGE SCALE GENOMIC DNA]</scope>
    <source>
        <strain evidence="1">Ta-2019</strain>
    </source>
</reference>
<organism evidence="1 2">
    <name type="scientific">Taxus chinensis</name>
    <name type="common">Chinese yew</name>
    <name type="synonym">Taxus wallichiana var. chinensis</name>
    <dbReference type="NCBI Taxonomy" id="29808"/>
    <lineage>
        <taxon>Eukaryota</taxon>
        <taxon>Viridiplantae</taxon>
        <taxon>Streptophyta</taxon>
        <taxon>Embryophyta</taxon>
        <taxon>Tracheophyta</taxon>
        <taxon>Spermatophyta</taxon>
        <taxon>Pinopsida</taxon>
        <taxon>Pinidae</taxon>
        <taxon>Conifers II</taxon>
        <taxon>Cupressales</taxon>
        <taxon>Taxaceae</taxon>
        <taxon>Taxus</taxon>
    </lineage>
</organism>
<sequence>CANRVEHPTMEANCYAANQGGNAKKDQLCWGLSFTLEDSRQKRMPLCLGTIAAKDWFDNEEGKRKLESVLNGSRKPKDQLLAMGLSTSFACDIMNVFNTSDNMQEFLSRKEKLLLPGLKQKITPIDDRLMLKAREIRCAKELK</sequence>
<gene>
    <name evidence="1" type="ORF">KI387_009760</name>
</gene>
<evidence type="ECO:0000313" key="2">
    <source>
        <dbReference type="Proteomes" id="UP000824469"/>
    </source>
</evidence>
<dbReference type="EMBL" id="JAHRHJ020000008">
    <property type="protein sequence ID" value="KAH9305356.1"/>
    <property type="molecule type" value="Genomic_DNA"/>
</dbReference>
<feature type="non-terminal residue" evidence="1">
    <location>
        <position position="143"/>
    </location>
</feature>
<accession>A0AA38FK80</accession>
<dbReference type="Proteomes" id="UP000824469">
    <property type="component" value="Unassembled WGS sequence"/>
</dbReference>